<evidence type="ECO:0000256" key="2">
    <source>
        <dbReference type="SAM" id="SignalP"/>
    </source>
</evidence>
<keyword evidence="1" id="KW-0812">Transmembrane</keyword>
<dbReference type="Pfam" id="PF00240">
    <property type="entry name" value="ubiquitin"/>
    <property type="match status" value="1"/>
</dbReference>
<dbReference type="Gene3D" id="3.10.20.90">
    <property type="entry name" value="Phosphatidylinositol 3-kinase Catalytic Subunit, Chain A, domain 1"/>
    <property type="match status" value="1"/>
</dbReference>
<dbReference type="InterPro" id="IPR051553">
    <property type="entry name" value="Ran_GTPase-activating"/>
</dbReference>
<feature type="chain" id="PRO_5046454881" description="Ubiquitin-like domain-containing protein" evidence="2">
    <location>
        <begin position="23"/>
        <end position="457"/>
    </location>
</feature>
<dbReference type="SUPFAM" id="SSF54236">
    <property type="entry name" value="Ubiquitin-like"/>
    <property type="match status" value="1"/>
</dbReference>
<evidence type="ECO:0000259" key="3">
    <source>
        <dbReference type="PROSITE" id="PS50053"/>
    </source>
</evidence>
<sequence length="457" mass="49439">MFRTTFLARALLRGLPCAHVVAVTYHSILLRSDGTAMACGCAYDGQCCFPRAIEDLTYTQVAAVTHHTVLLRSVGTAMACGCGYDGQCYFPQVIEDLTYTQVAAVTHHTVLLRSAGTAMACGCGYDRQCCFAQVIEDLTYTQVAAVTQHTVLLRSAGTAMACGCGYDGQCYFPQVIEDLTYTQVAAVTNHTVQLRSDDTAMACGCGYDDQCCFPQAIEDLTYTQVASVAHHTVLLRSAGTAMAWGCGYDGQCYFPQATALVFTFLTAIFIMVAAFMSQRSPHSPCVPNSTANSASVERRTMQMFVKPLAGHTLAMNALVTDTIYSIKLIILSRAGIPLDHQRLLFDGRPTENGKRLSSYDIGNGDTLRLTARLRGGGRKIRHTDPPPCRRADWCGSLTTQCAGGCCGPTERNPLGSHRVHSSFLHTSIPLPPYLLRASNLHNLTGWHAFGLSPVGLQ</sequence>
<dbReference type="PANTHER" id="PTHR45982:SF1">
    <property type="entry name" value="REGULATOR OF CHROMOSOME CONDENSATION"/>
    <property type="match status" value="1"/>
</dbReference>
<evidence type="ECO:0000313" key="5">
    <source>
        <dbReference type="Proteomes" id="UP001189429"/>
    </source>
</evidence>
<dbReference type="EMBL" id="CAUYUJ010017780">
    <property type="protein sequence ID" value="CAK0877817.1"/>
    <property type="molecule type" value="Genomic_DNA"/>
</dbReference>
<evidence type="ECO:0000313" key="4">
    <source>
        <dbReference type="EMBL" id="CAK0877817.1"/>
    </source>
</evidence>
<organism evidence="4 5">
    <name type="scientific">Prorocentrum cordatum</name>
    <dbReference type="NCBI Taxonomy" id="2364126"/>
    <lineage>
        <taxon>Eukaryota</taxon>
        <taxon>Sar</taxon>
        <taxon>Alveolata</taxon>
        <taxon>Dinophyceae</taxon>
        <taxon>Prorocentrales</taxon>
        <taxon>Prorocentraceae</taxon>
        <taxon>Prorocentrum</taxon>
    </lineage>
</organism>
<dbReference type="InterPro" id="IPR029071">
    <property type="entry name" value="Ubiquitin-like_domsf"/>
</dbReference>
<keyword evidence="1" id="KW-1133">Transmembrane helix</keyword>
<feature type="transmembrane region" description="Helical" evidence="1">
    <location>
        <begin position="253"/>
        <end position="275"/>
    </location>
</feature>
<proteinExistence type="predicted"/>
<feature type="signal peptide" evidence="2">
    <location>
        <begin position="1"/>
        <end position="22"/>
    </location>
</feature>
<reference evidence="4" key="1">
    <citation type="submission" date="2023-10" db="EMBL/GenBank/DDBJ databases">
        <authorList>
            <person name="Chen Y."/>
            <person name="Shah S."/>
            <person name="Dougan E. K."/>
            <person name="Thang M."/>
            <person name="Chan C."/>
        </authorList>
    </citation>
    <scope>NUCLEOTIDE SEQUENCE [LARGE SCALE GENOMIC DNA]</scope>
</reference>
<dbReference type="SUPFAM" id="SSF50985">
    <property type="entry name" value="RCC1/BLIP-II"/>
    <property type="match status" value="1"/>
</dbReference>
<gene>
    <name evidence="4" type="ORF">PCOR1329_LOCUS61770</name>
</gene>
<keyword evidence="2" id="KW-0732">Signal</keyword>
<protein>
    <recommendedName>
        <fullName evidence="3">Ubiquitin-like domain-containing protein</fullName>
    </recommendedName>
</protein>
<evidence type="ECO:0000256" key="1">
    <source>
        <dbReference type="SAM" id="Phobius"/>
    </source>
</evidence>
<keyword evidence="1" id="KW-0472">Membrane</keyword>
<dbReference type="PANTHER" id="PTHR45982">
    <property type="entry name" value="REGULATOR OF CHROMOSOME CONDENSATION"/>
    <property type="match status" value="1"/>
</dbReference>
<feature type="domain" description="Ubiquitin-like" evidence="3">
    <location>
        <begin position="301"/>
        <end position="376"/>
    </location>
</feature>
<dbReference type="InterPro" id="IPR009091">
    <property type="entry name" value="RCC1/BLIP-II"/>
</dbReference>
<dbReference type="InterPro" id="IPR000626">
    <property type="entry name" value="Ubiquitin-like_dom"/>
</dbReference>
<dbReference type="Proteomes" id="UP001189429">
    <property type="component" value="Unassembled WGS sequence"/>
</dbReference>
<keyword evidence="5" id="KW-1185">Reference proteome</keyword>
<dbReference type="PRINTS" id="PR00348">
    <property type="entry name" value="UBIQUITIN"/>
</dbReference>
<dbReference type="PROSITE" id="PS50053">
    <property type="entry name" value="UBIQUITIN_2"/>
    <property type="match status" value="1"/>
</dbReference>
<dbReference type="Gene3D" id="2.130.10.30">
    <property type="entry name" value="Regulator of chromosome condensation 1/beta-lactamase-inhibitor protein II"/>
    <property type="match status" value="2"/>
</dbReference>
<name>A0ABN9VW41_9DINO</name>
<dbReference type="InterPro" id="IPR019956">
    <property type="entry name" value="Ubiquitin_dom"/>
</dbReference>
<comment type="caution">
    <text evidence="4">The sequence shown here is derived from an EMBL/GenBank/DDBJ whole genome shotgun (WGS) entry which is preliminary data.</text>
</comment>
<accession>A0ABN9VW41</accession>
<dbReference type="SMART" id="SM00213">
    <property type="entry name" value="UBQ"/>
    <property type="match status" value="1"/>
</dbReference>